<dbReference type="Proteomes" id="UP000290572">
    <property type="component" value="Unassembled WGS sequence"/>
</dbReference>
<keyword evidence="14" id="KW-0342">GTP-binding</keyword>
<evidence type="ECO:0000256" key="2">
    <source>
        <dbReference type="ARBA" id="ARBA00004240"/>
    </source>
</evidence>
<dbReference type="Gene3D" id="3.60.10.10">
    <property type="entry name" value="Endonuclease/exonuclease/phosphatase"/>
    <property type="match status" value="1"/>
</dbReference>
<feature type="domain" description="Ig-like" evidence="23">
    <location>
        <begin position="290"/>
        <end position="368"/>
    </location>
</feature>
<keyword evidence="8" id="KW-0732">Signal</keyword>
<keyword evidence="11" id="KW-0256">Endoplasmic reticulum</keyword>
<dbReference type="InterPro" id="IPR027417">
    <property type="entry name" value="P-loop_NTPase"/>
</dbReference>
<dbReference type="InterPro" id="IPR006703">
    <property type="entry name" value="G_AIG1"/>
</dbReference>
<reference evidence="25 26" key="1">
    <citation type="submission" date="2018-03" db="EMBL/GenBank/DDBJ databases">
        <title>Draft genome sequence of Rohu Carp (Labeo rohita).</title>
        <authorList>
            <person name="Das P."/>
            <person name="Kushwaha B."/>
            <person name="Joshi C.G."/>
            <person name="Kumar D."/>
            <person name="Nagpure N.S."/>
            <person name="Sahoo L."/>
            <person name="Das S.P."/>
            <person name="Bit A."/>
            <person name="Patnaik S."/>
            <person name="Meher P.K."/>
            <person name="Jayasankar P."/>
            <person name="Koringa P.G."/>
            <person name="Patel N.V."/>
            <person name="Hinsu A.T."/>
            <person name="Kumar R."/>
            <person name="Pandey M."/>
            <person name="Agarwal S."/>
            <person name="Srivastava S."/>
            <person name="Singh M."/>
            <person name="Iquebal M.A."/>
            <person name="Jaiswal S."/>
            <person name="Angadi U.B."/>
            <person name="Kumar N."/>
            <person name="Raza M."/>
            <person name="Shah T.M."/>
            <person name="Rai A."/>
            <person name="Jena J.K."/>
        </authorList>
    </citation>
    <scope>NUCLEOTIDE SEQUENCE [LARGE SCALE GENOMIC DNA]</scope>
    <source>
        <strain evidence="25">DASCIFA01</strain>
        <tissue evidence="25">Testis</tissue>
    </source>
</reference>
<evidence type="ECO:0000256" key="8">
    <source>
        <dbReference type="ARBA" id="ARBA00022729"/>
    </source>
</evidence>
<evidence type="ECO:0000256" key="6">
    <source>
        <dbReference type="ARBA" id="ARBA00008535"/>
    </source>
</evidence>
<evidence type="ECO:0000256" key="1">
    <source>
        <dbReference type="ARBA" id="ARBA00004173"/>
    </source>
</evidence>
<evidence type="ECO:0000256" key="20">
    <source>
        <dbReference type="ARBA" id="ARBA00073539"/>
    </source>
</evidence>
<feature type="domain" description="AIG1-type G" evidence="24">
    <location>
        <begin position="373"/>
        <end position="566"/>
    </location>
</feature>
<organism evidence="25 26">
    <name type="scientific">Labeo rohita</name>
    <name type="common">Indian major carp</name>
    <name type="synonym">Cyprinus rohita</name>
    <dbReference type="NCBI Taxonomy" id="84645"/>
    <lineage>
        <taxon>Eukaryota</taxon>
        <taxon>Metazoa</taxon>
        <taxon>Chordata</taxon>
        <taxon>Craniata</taxon>
        <taxon>Vertebrata</taxon>
        <taxon>Euteleostomi</taxon>
        <taxon>Actinopterygii</taxon>
        <taxon>Neopterygii</taxon>
        <taxon>Teleostei</taxon>
        <taxon>Ostariophysi</taxon>
        <taxon>Cypriniformes</taxon>
        <taxon>Cyprinidae</taxon>
        <taxon>Labeoninae</taxon>
        <taxon>Labeonini</taxon>
        <taxon>Labeo</taxon>
    </lineage>
</organism>
<dbReference type="GO" id="GO:0005739">
    <property type="term" value="C:mitochondrion"/>
    <property type="evidence" value="ECO:0007669"/>
    <property type="project" value="UniProtKB-SubCell"/>
</dbReference>
<evidence type="ECO:0000256" key="15">
    <source>
        <dbReference type="ARBA" id="ARBA00023136"/>
    </source>
</evidence>
<dbReference type="Pfam" id="PF03372">
    <property type="entry name" value="Exo_endo_phos"/>
    <property type="match status" value="1"/>
</dbReference>
<evidence type="ECO:0000256" key="22">
    <source>
        <dbReference type="SAM" id="MobiDB-lite"/>
    </source>
</evidence>
<dbReference type="InterPro" id="IPR005135">
    <property type="entry name" value="Endo/exonuclease/phosphatase"/>
</dbReference>
<dbReference type="SUPFAM" id="SSF56219">
    <property type="entry name" value="DNase I-like"/>
    <property type="match status" value="1"/>
</dbReference>
<evidence type="ECO:0000256" key="5">
    <source>
        <dbReference type="ARBA" id="ARBA00004555"/>
    </source>
</evidence>
<evidence type="ECO:0000256" key="4">
    <source>
        <dbReference type="ARBA" id="ARBA00004514"/>
    </source>
</evidence>
<dbReference type="InterPro" id="IPR003599">
    <property type="entry name" value="Ig_sub"/>
</dbReference>
<proteinExistence type="inferred from homology"/>
<dbReference type="SMART" id="SM00409">
    <property type="entry name" value="IG"/>
    <property type="match status" value="2"/>
</dbReference>
<dbReference type="GO" id="GO:0016020">
    <property type="term" value="C:membrane"/>
    <property type="evidence" value="ECO:0007669"/>
    <property type="project" value="UniProtKB-SubCell"/>
</dbReference>
<evidence type="ECO:0000256" key="3">
    <source>
        <dbReference type="ARBA" id="ARBA00004370"/>
    </source>
</evidence>
<dbReference type="InterPro" id="IPR036691">
    <property type="entry name" value="Endo/exonu/phosph_ase_sf"/>
</dbReference>
<evidence type="ECO:0000256" key="7">
    <source>
        <dbReference type="ARBA" id="ARBA00022490"/>
    </source>
</evidence>
<keyword evidence="15" id="KW-0472">Membrane</keyword>
<feature type="domain" description="Ig-like" evidence="23">
    <location>
        <begin position="181"/>
        <end position="278"/>
    </location>
</feature>
<dbReference type="FunFam" id="3.40.50.300:FF:000536">
    <property type="entry name" value="GTPase IMAP family member 8"/>
    <property type="match status" value="1"/>
</dbReference>
<keyword evidence="9" id="KW-0677">Repeat</keyword>
<evidence type="ECO:0000313" key="26">
    <source>
        <dbReference type="Proteomes" id="UP000290572"/>
    </source>
</evidence>
<dbReference type="Gene3D" id="3.40.50.300">
    <property type="entry name" value="P-loop containing nucleotide triphosphate hydrolases"/>
    <property type="match status" value="1"/>
</dbReference>
<dbReference type="GO" id="GO:0005525">
    <property type="term" value="F:GTP binding"/>
    <property type="evidence" value="ECO:0007669"/>
    <property type="project" value="UniProtKB-KW"/>
</dbReference>
<comment type="function">
    <text evidence="19">Exerts an anti-apoptotic effect in the immune system and is involved in responses to infections.</text>
</comment>
<keyword evidence="13" id="KW-0496">Mitochondrion</keyword>
<feature type="region of interest" description="Disordered" evidence="22">
    <location>
        <begin position="572"/>
        <end position="601"/>
    </location>
</feature>
<dbReference type="InterPro" id="IPR013106">
    <property type="entry name" value="Ig_V-set"/>
</dbReference>
<keyword evidence="7" id="KW-0963">Cytoplasm</keyword>
<dbReference type="InterPro" id="IPR036179">
    <property type="entry name" value="Ig-like_dom_sf"/>
</dbReference>
<dbReference type="SUPFAM" id="SSF52540">
    <property type="entry name" value="P-loop containing nucleoside triphosphate hydrolases"/>
    <property type="match status" value="1"/>
</dbReference>
<sequence>MLLPSYSLSLPLFCGQREATGPVEPVGVDEEQLYLHHRLNVCVQLLAYCTSFDHVLDLCRHARPVQFLGSVHHLMQNFCVLFLINCCDDHITYNHMHTTYATKGFTVLLLEHLTGGFEAKQKAFKPEASPSSLPASLLCTSSGVGMEQGWRLIALFSSRGSRHSLRLAVRGPSGPLFVPLGSSVVLPCYVDELLLTEGLEVEWRRTDSENLVHLFLDGKRREEKQQQTYQDRAHFFTDQIQHGNFSLCLDNLRANDEGRYTCAVYSQQDSGETVVEIVVESHITPEHIEEVSWKKTNEDIKVLLYQNNEALPDSSDERYRDRVEFFIAEIPKGNFSLRLKSVRTEDKGVYMCQVFAGGLSANTTAVLERLGNIEDLRIVLLGVSGAGKSATGNAILGREAFKESRTRESEIKRGRVEDRNISIIDTPGFFNTQLTDEEMKKQIMKCLYLSDPGPHVFLLVINLETFREEQRNFVEQIQENFGAQAFKFTMVLFIGREKVSRRVLNQIKESEETQRMLNYFKGRFYVINSKNECDPSQVTKLLRVIDEIVKNNGGQNYSNEINLKNQRKLREQTDTLKQEEKRMKTDEEKKRHKETDTQEQKREINTEEYIETKSKEEKMTEENEMKQEKITNFTDKNTLLHMMASESEFKVLSWNIRGLKTRLKEKAALLAIFRKYDVVLLQETHIGEDDKCKITEAFGGEYGIETLEDGEFKEQLNRERKTMYFTFFSSSSRGVAVLINKPQTCLEAFCEGGNLGSC</sequence>
<evidence type="ECO:0000256" key="14">
    <source>
        <dbReference type="ARBA" id="ARBA00023134"/>
    </source>
</evidence>
<protein>
    <recommendedName>
        <fullName evidence="20">GTPase IMAP family member 8</fullName>
    </recommendedName>
    <alternativeName>
        <fullName evidence="21">Immune-associated nucleotide-binding protein 9</fullName>
    </alternativeName>
</protein>
<dbReference type="Gene3D" id="2.60.40.10">
    <property type="entry name" value="Immunoglobulins"/>
    <property type="match status" value="2"/>
</dbReference>
<gene>
    <name evidence="25" type="ORF">ROHU_009414</name>
</gene>
<keyword evidence="10" id="KW-0547">Nucleotide-binding</keyword>
<evidence type="ECO:0000256" key="11">
    <source>
        <dbReference type="ARBA" id="ARBA00022824"/>
    </source>
</evidence>
<keyword evidence="18" id="KW-0393">Immunoglobulin domain</keyword>
<evidence type="ECO:0000256" key="12">
    <source>
        <dbReference type="ARBA" id="ARBA00023034"/>
    </source>
</evidence>
<dbReference type="GO" id="GO:0005829">
    <property type="term" value="C:cytosol"/>
    <property type="evidence" value="ECO:0007669"/>
    <property type="project" value="UniProtKB-SubCell"/>
</dbReference>
<dbReference type="FunFam" id="2.60.40.10:FF:000142">
    <property type="entry name" value="V-set domain-containing T-cell activation inhibitor 1"/>
    <property type="match status" value="1"/>
</dbReference>
<keyword evidence="16" id="KW-1015">Disulfide bond</keyword>
<evidence type="ECO:0000256" key="21">
    <source>
        <dbReference type="ARBA" id="ARBA00077278"/>
    </source>
</evidence>
<name>A0A498M1X9_LABRO</name>
<dbReference type="GO" id="GO:0050863">
    <property type="term" value="P:regulation of T cell activation"/>
    <property type="evidence" value="ECO:0007669"/>
    <property type="project" value="UniProtKB-ARBA"/>
</dbReference>
<dbReference type="SUPFAM" id="SSF48726">
    <property type="entry name" value="Immunoglobulin"/>
    <property type="match status" value="2"/>
</dbReference>
<keyword evidence="12" id="KW-0333">Golgi apparatus</keyword>
<comment type="similarity">
    <text evidence="6">Belongs to the TRAFAC class TrmE-Era-EngA-EngB-Septin-like GTPase superfamily. AIG1/Toc34/Toc159-like paraseptin GTPase family. IAN subfamily.</text>
</comment>
<evidence type="ECO:0000256" key="19">
    <source>
        <dbReference type="ARBA" id="ARBA00056809"/>
    </source>
</evidence>
<dbReference type="InterPro" id="IPR007110">
    <property type="entry name" value="Ig-like_dom"/>
</dbReference>
<dbReference type="GO" id="GO:0005794">
    <property type="term" value="C:Golgi apparatus"/>
    <property type="evidence" value="ECO:0007669"/>
    <property type="project" value="UniProtKB-SubCell"/>
</dbReference>
<dbReference type="PROSITE" id="PS50835">
    <property type="entry name" value="IG_LIKE"/>
    <property type="match status" value="2"/>
</dbReference>
<evidence type="ECO:0000259" key="23">
    <source>
        <dbReference type="PROSITE" id="PS50835"/>
    </source>
</evidence>
<dbReference type="PROSITE" id="PS51720">
    <property type="entry name" value="G_AIG1"/>
    <property type="match status" value="1"/>
</dbReference>
<comment type="subcellular location">
    <subcellularLocation>
        <location evidence="4">Cytoplasm</location>
        <location evidence="4">Cytosol</location>
    </subcellularLocation>
    <subcellularLocation>
        <location evidence="2">Endoplasmic reticulum</location>
    </subcellularLocation>
    <subcellularLocation>
        <location evidence="5">Golgi apparatus</location>
    </subcellularLocation>
    <subcellularLocation>
        <location evidence="3">Membrane</location>
    </subcellularLocation>
    <subcellularLocation>
        <location evidence="1">Mitochondrion</location>
    </subcellularLocation>
</comment>
<dbReference type="STRING" id="84645.A0A498M1X9"/>
<evidence type="ECO:0000259" key="24">
    <source>
        <dbReference type="PROSITE" id="PS51720"/>
    </source>
</evidence>
<dbReference type="EMBL" id="QBIY01012940">
    <property type="protein sequence ID" value="RXN13843.1"/>
    <property type="molecule type" value="Genomic_DNA"/>
</dbReference>
<keyword evidence="26" id="KW-1185">Reference proteome</keyword>
<evidence type="ECO:0000256" key="17">
    <source>
        <dbReference type="ARBA" id="ARBA00023180"/>
    </source>
</evidence>
<evidence type="ECO:0000256" key="9">
    <source>
        <dbReference type="ARBA" id="ARBA00022737"/>
    </source>
</evidence>
<dbReference type="InterPro" id="IPR045058">
    <property type="entry name" value="GIMA/IAN/Toc"/>
</dbReference>
<dbReference type="Pfam" id="PF04548">
    <property type="entry name" value="AIG1"/>
    <property type="match status" value="1"/>
</dbReference>
<dbReference type="GO" id="GO:0005783">
    <property type="term" value="C:endoplasmic reticulum"/>
    <property type="evidence" value="ECO:0007669"/>
    <property type="project" value="UniProtKB-SubCell"/>
</dbReference>
<dbReference type="GO" id="GO:1903037">
    <property type="term" value="P:regulation of leukocyte cell-cell adhesion"/>
    <property type="evidence" value="ECO:0007669"/>
    <property type="project" value="UniProtKB-ARBA"/>
</dbReference>
<evidence type="ECO:0000256" key="16">
    <source>
        <dbReference type="ARBA" id="ARBA00023157"/>
    </source>
</evidence>
<evidence type="ECO:0000256" key="10">
    <source>
        <dbReference type="ARBA" id="ARBA00022741"/>
    </source>
</evidence>
<dbReference type="InterPro" id="IPR013783">
    <property type="entry name" value="Ig-like_fold"/>
</dbReference>
<dbReference type="SMART" id="SM00406">
    <property type="entry name" value="IGv"/>
    <property type="match status" value="2"/>
</dbReference>
<accession>A0A498M1X9</accession>
<dbReference type="PANTHER" id="PTHR10903:SF188">
    <property type="entry name" value="GTPASE IMAP FAMILY MEMBER 2-LIKE-RELATED"/>
    <property type="match status" value="1"/>
</dbReference>
<evidence type="ECO:0000256" key="13">
    <source>
        <dbReference type="ARBA" id="ARBA00023128"/>
    </source>
</evidence>
<dbReference type="AlphaFoldDB" id="A0A498M1X9"/>
<comment type="caution">
    <text evidence="25">The sequence shown here is derived from an EMBL/GenBank/DDBJ whole genome shotgun (WGS) entry which is preliminary data.</text>
</comment>
<dbReference type="PANTHER" id="PTHR10903">
    <property type="entry name" value="GTPASE, IMAP FAMILY MEMBER-RELATED"/>
    <property type="match status" value="1"/>
</dbReference>
<evidence type="ECO:0000256" key="18">
    <source>
        <dbReference type="ARBA" id="ARBA00023319"/>
    </source>
</evidence>
<dbReference type="Pfam" id="PF07686">
    <property type="entry name" value="V-set"/>
    <property type="match status" value="2"/>
</dbReference>
<dbReference type="GO" id="GO:0003824">
    <property type="term" value="F:catalytic activity"/>
    <property type="evidence" value="ECO:0007669"/>
    <property type="project" value="InterPro"/>
</dbReference>
<evidence type="ECO:0000313" key="25">
    <source>
        <dbReference type="EMBL" id="RXN13843.1"/>
    </source>
</evidence>
<keyword evidence="17" id="KW-0325">Glycoprotein</keyword>